<feature type="region of interest" description="Disordered" evidence="1">
    <location>
        <begin position="209"/>
        <end position="228"/>
    </location>
</feature>
<dbReference type="AlphaFoldDB" id="A0A8H3FE96"/>
<feature type="compositionally biased region" description="Polar residues" evidence="1">
    <location>
        <begin position="281"/>
        <end position="298"/>
    </location>
</feature>
<organism evidence="2 3">
    <name type="scientific">Alectoria fallacina</name>
    <dbReference type="NCBI Taxonomy" id="1903189"/>
    <lineage>
        <taxon>Eukaryota</taxon>
        <taxon>Fungi</taxon>
        <taxon>Dikarya</taxon>
        <taxon>Ascomycota</taxon>
        <taxon>Pezizomycotina</taxon>
        <taxon>Lecanoromycetes</taxon>
        <taxon>OSLEUM clade</taxon>
        <taxon>Lecanoromycetidae</taxon>
        <taxon>Lecanorales</taxon>
        <taxon>Lecanorineae</taxon>
        <taxon>Parmeliaceae</taxon>
        <taxon>Alectoria</taxon>
    </lineage>
</organism>
<dbReference type="EMBL" id="CAJPDR010000161">
    <property type="protein sequence ID" value="CAF9922848.1"/>
    <property type="molecule type" value="Genomic_DNA"/>
</dbReference>
<feature type="region of interest" description="Disordered" evidence="1">
    <location>
        <begin position="260"/>
        <end position="298"/>
    </location>
</feature>
<feature type="region of interest" description="Disordered" evidence="1">
    <location>
        <begin position="178"/>
        <end position="204"/>
    </location>
</feature>
<name>A0A8H3FE96_9LECA</name>
<dbReference type="Proteomes" id="UP000664203">
    <property type="component" value="Unassembled WGS sequence"/>
</dbReference>
<keyword evidence="3" id="KW-1185">Reference proteome</keyword>
<sequence>MAHFGGRLSSVRTPFGHTNVQIEINEPKEGDYLSIKQDGEDWPIVICGEEIIQTFFTRSPRPGSARQADGNWGKDYKAGGFSISDRRFPAIFLGTLRFIWAPLKELEPIDIDMGRAIRDSTKNPLLAKAWMEYIGQYKGDRIFEWKYLDHWKTRLHAKRLDETTPVWVKKERLTAETMPEGRKRKGTPKFKYPPGYRDEELDDEEADDLFLPKENTSGPKIKRESNNSVSYEEMDALYDDPDPRYSASFHSTKRNKLDLSGRFSMRPSTPLRAGTGKLATPTPSSTRHGTPFQSTNKKADVNDSNTVIIYVDNPHKMFKVRRSGLDASSLLSKFLMHHPENGWYIMSPMLSSLDANDFQPVGEYIDRREFRPNILDDGTVHARLESDFSPEMLRYQVVRCGTIYQVALMLEMPSLQDLAFRKLKALAPHYQALEILIVIESIFEIGTPDIRRYLTQHVADNFWNLVRAETERMIEVMSTNEDLAKGVFGKLGGQHDKIKMEEGVKKEGEEQVLADTKGGGKVEGKEQEGRLGKIESHKEGEKNETNNEIEVEPAKKSGSVVEENKEGSGEQTNKEEKTEEAIDQTEVEMLKMALRQSDEEQTEEDWVQLVRKQSDLFEAF</sequence>
<accession>A0A8H3FE96</accession>
<feature type="compositionally biased region" description="Basic and acidic residues" evidence="1">
    <location>
        <begin position="562"/>
        <end position="580"/>
    </location>
</feature>
<feature type="compositionally biased region" description="Basic and acidic residues" evidence="1">
    <location>
        <begin position="518"/>
        <end position="545"/>
    </location>
</feature>
<protein>
    <submittedName>
        <fullName evidence="2">Uncharacterized protein</fullName>
    </submittedName>
</protein>
<evidence type="ECO:0000313" key="3">
    <source>
        <dbReference type="Proteomes" id="UP000664203"/>
    </source>
</evidence>
<proteinExistence type="predicted"/>
<evidence type="ECO:0000256" key="1">
    <source>
        <dbReference type="SAM" id="MobiDB-lite"/>
    </source>
</evidence>
<reference evidence="2" key="1">
    <citation type="submission" date="2021-03" db="EMBL/GenBank/DDBJ databases">
        <authorList>
            <person name="Tagirdzhanova G."/>
        </authorList>
    </citation>
    <scope>NUCLEOTIDE SEQUENCE</scope>
</reference>
<evidence type="ECO:0000313" key="2">
    <source>
        <dbReference type="EMBL" id="CAF9922848.1"/>
    </source>
</evidence>
<dbReference type="OrthoDB" id="5315417at2759"/>
<feature type="region of interest" description="Disordered" evidence="1">
    <location>
        <begin position="505"/>
        <end position="584"/>
    </location>
</feature>
<comment type="caution">
    <text evidence="2">The sequence shown here is derived from an EMBL/GenBank/DDBJ whole genome shotgun (WGS) entry which is preliminary data.</text>
</comment>
<gene>
    <name evidence="2" type="ORF">ALECFALPRED_002241</name>
</gene>